<evidence type="ECO:0000313" key="4">
    <source>
        <dbReference type="Proteomes" id="UP000027129"/>
    </source>
</evidence>
<evidence type="ECO:0000313" key="3">
    <source>
        <dbReference type="EMBL" id="KDA45652.1"/>
    </source>
</evidence>
<feature type="transmembrane region" description="Helical" evidence="2">
    <location>
        <begin position="6"/>
        <end position="27"/>
    </location>
</feature>
<keyword evidence="2" id="KW-0472">Membrane</keyword>
<organism evidence="3 4">
    <name type="scientific">Ligilactobacillus animalis</name>
    <dbReference type="NCBI Taxonomy" id="1605"/>
    <lineage>
        <taxon>Bacteria</taxon>
        <taxon>Bacillati</taxon>
        <taxon>Bacillota</taxon>
        <taxon>Bacilli</taxon>
        <taxon>Lactobacillales</taxon>
        <taxon>Lactobacillaceae</taxon>
        <taxon>Ligilactobacillus</taxon>
    </lineage>
</organism>
<keyword evidence="4" id="KW-1185">Reference proteome</keyword>
<evidence type="ECO:0000256" key="2">
    <source>
        <dbReference type="SAM" id="Phobius"/>
    </source>
</evidence>
<feature type="region of interest" description="Disordered" evidence="1">
    <location>
        <begin position="38"/>
        <end position="57"/>
    </location>
</feature>
<protein>
    <recommendedName>
        <fullName evidence="5">Secreted protein</fullName>
    </recommendedName>
</protein>
<comment type="caution">
    <text evidence="3">The sequence shown here is derived from an EMBL/GenBank/DDBJ whole genome shotgun (WGS) entry which is preliminary data.</text>
</comment>
<dbReference type="RefSeq" id="WP_035448608.1">
    <property type="nucleotide sequence ID" value="NZ_CP195054.1"/>
</dbReference>
<keyword evidence="2" id="KW-0812">Transmembrane</keyword>
<dbReference type="Proteomes" id="UP000027129">
    <property type="component" value="Unassembled WGS sequence"/>
</dbReference>
<proteinExistence type="predicted"/>
<dbReference type="EMBL" id="JMHU01000014">
    <property type="protein sequence ID" value="KDA45652.1"/>
    <property type="molecule type" value="Genomic_DNA"/>
</dbReference>
<feature type="compositionally biased region" description="Polar residues" evidence="1">
    <location>
        <begin position="38"/>
        <end position="52"/>
    </location>
</feature>
<evidence type="ECO:0008006" key="5">
    <source>
        <dbReference type="Google" id="ProtNLM"/>
    </source>
</evidence>
<accession>A0ABR4RNN1</accession>
<evidence type="ECO:0000256" key="1">
    <source>
        <dbReference type="SAM" id="MobiDB-lite"/>
    </source>
</evidence>
<keyword evidence="2" id="KW-1133">Transmembrane helix</keyword>
<sequence length="210" mass="23368">MDQWKTAVLSFLIVVSTGIAITMLLLINSEGRANRTQNEQTIVTTKQSSSSRESAKTTEIIINEPDNGEISGTVEESQDNTKNISEPIQQIKGMENPVWFDECVANGHDAFIVGAVHGHTTTFVCNDCENNEMIVNEETYPCLMEESLRLEGAGYELVGKQHGILYEFPGFIQCINDQHQTRGITNESTGNLMICDTCKNYYIFTKDSGK</sequence>
<name>A0ABR4RNN1_9LACO</name>
<reference evidence="3 4" key="1">
    <citation type="submission" date="2014-04" db="EMBL/GenBank/DDBJ databases">
        <title>Draft Genome Sequence of Lactobacillus animalis 381-IL-28.</title>
        <authorList>
            <person name="Sturino J.M."/>
            <person name="Rajendran M."/>
            <person name="Altermann E."/>
        </authorList>
    </citation>
    <scope>NUCLEOTIDE SEQUENCE [LARGE SCALE GENOMIC DNA]</scope>
    <source>
        <strain evidence="3 4">381-IL-28</strain>
    </source>
</reference>
<gene>
    <name evidence="3" type="ORF">Lani381_1277</name>
</gene>